<dbReference type="InterPro" id="IPR036412">
    <property type="entry name" value="HAD-like_sf"/>
</dbReference>
<dbReference type="RefSeq" id="XP_064853256.1">
    <property type="nucleotide sequence ID" value="XM_064997184.1"/>
</dbReference>
<dbReference type="Gene3D" id="1.10.150.240">
    <property type="entry name" value="Putative phosphatase, domain 2"/>
    <property type="match status" value="1"/>
</dbReference>
<dbReference type="PANTHER" id="PTHR43481">
    <property type="entry name" value="FRUCTOSE-1-PHOSPHATE PHOSPHATASE"/>
    <property type="match status" value="1"/>
</dbReference>
<dbReference type="EMBL" id="BTFZ01000011">
    <property type="protein sequence ID" value="GMM36260.1"/>
    <property type="molecule type" value="Genomic_DNA"/>
</dbReference>
<sequence length="239" mass="25915">MPSSTITTDIILFDLDGTLVESTASVEKTWEDYHEKYGIDLTDLYQKSHGARTIDTFTKYFPQLAIDGDMTAAAKLFDMSIVNDNGHLSKPIDGAVELMKSLNNSADGLQKWAICTSGTPALAHGWFTKVLPVEEPKIFVTAVDVTQGKPHPEPYLKGAALLSAEHGLTKEYERKIVFEDAPAGIKAGKAAGAIVVGILSSFDKPVLDEAGADYVVKDLTHVKVVKNDKDGIVLEVDHE</sequence>
<dbReference type="Gene3D" id="3.40.50.1000">
    <property type="entry name" value="HAD superfamily/HAD-like"/>
    <property type="match status" value="1"/>
</dbReference>
<dbReference type="InterPro" id="IPR051806">
    <property type="entry name" value="HAD-like_SPP"/>
</dbReference>
<dbReference type="PANTHER" id="PTHR43481:SF9">
    <property type="entry name" value="2-DEOXYGLUCOSE-6-PHOSPHATE PHOSPHATASE 1-RELATED"/>
    <property type="match status" value="1"/>
</dbReference>
<dbReference type="SUPFAM" id="SSF56784">
    <property type="entry name" value="HAD-like"/>
    <property type="match status" value="1"/>
</dbReference>
<comment type="caution">
    <text evidence="1">The sequence shown here is derived from an EMBL/GenBank/DDBJ whole genome shotgun (WGS) entry which is preliminary data.</text>
</comment>
<dbReference type="Proteomes" id="UP001360560">
    <property type="component" value="Unassembled WGS sequence"/>
</dbReference>
<dbReference type="SFLD" id="SFLDG01129">
    <property type="entry name" value="C1.5:_HAD__Beta-PGM__Phosphata"/>
    <property type="match status" value="1"/>
</dbReference>
<dbReference type="InterPro" id="IPR023214">
    <property type="entry name" value="HAD_sf"/>
</dbReference>
<dbReference type="InterPro" id="IPR006439">
    <property type="entry name" value="HAD-SF_hydro_IA"/>
</dbReference>
<dbReference type="NCBIfam" id="TIGR01509">
    <property type="entry name" value="HAD-SF-IA-v3"/>
    <property type="match status" value="1"/>
</dbReference>
<name>A0AAV5QPK9_9ASCO</name>
<keyword evidence="2" id="KW-1185">Reference proteome</keyword>
<dbReference type="InterPro" id="IPR023198">
    <property type="entry name" value="PGP-like_dom2"/>
</dbReference>
<dbReference type="SFLD" id="SFLDS00003">
    <property type="entry name" value="Haloacid_Dehalogenase"/>
    <property type="match status" value="1"/>
</dbReference>
<evidence type="ECO:0000313" key="1">
    <source>
        <dbReference type="EMBL" id="GMM36260.1"/>
    </source>
</evidence>
<organism evidence="1 2">
    <name type="scientific">Saccharomycopsis crataegensis</name>
    <dbReference type="NCBI Taxonomy" id="43959"/>
    <lineage>
        <taxon>Eukaryota</taxon>
        <taxon>Fungi</taxon>
        <taxon>Dikarya</taxon>
        <taxon>Ascomycota</taxon>
        <taxon>Saccharomycotina</taxon>
        <taxon>Saccharomycetes</taxon>
        <taxon>Saccharomycopsidaceae</taxon>
        <taxon>Saccharomycopsis</taxon>
    </lineage>
</organism>
<accession>A0AAV5QPK9</accession>
<dbReference type="Pfam" id="PF00702">
    <property type="entry name" value="Hydrolase"/>
    <property type="match status" value="1"/>
</dbReference>
<evidence type="ECO:0000313" key="2">
    <source>
        <dbReference type="Proteomes" id="UP001360560"/>
    </source>
</evidence>
<dbReference type="AlphaFoldDB" id="A0AAV5QPK9"/>
<protein>
    <submittedName>
        <fullName evidence="1">2-deoxyglucose-6-phosphatase</fullName>
    </submittedName>
</protein>
<proteinExistence type="predicted"/>
<gene>
    <name evidence="1" type="ORF">DASC09_035850</name>
</gene>
<dbReference type="GeneID" id="90074235"/>
<reference evidence="1 2" key="1">
    <citation type="journal article" date="2023" name="Elife">
        <title>Identification of key yeast species and microbe-microbe interactions impacting larval growth of Drosophila in the wild.</title>
        <authorList>
            <person name="Mure A."/>
            <person name="Sugiura Y."/>
            <person name="Maeda R."/>
            <person name="Honda K."/>
            <person name="Sakurai N."/>
            <person name="Takahashi Y."/>
            <person name="Watada M."/>
            <person name="Katoh T."/>
            <person name="Gotoh A."/>
            <person name="Gotoh Y."/>
            <person name="Taniguchi I."/>
            <person name="Nakamura K."/>
            <person name="Hayashi T."/>
            <person name="Katayama T."/>
            <person name="Uemura T."/>
            <person name="Hattori Y."/>
        </authorList>
    </citation>
    <scope>NUCLEOTIDE SEQUENCE [LARGE SCALE GENOMIC DNA]</scope>
    <source>
        <strain evidence="1 2">SC-9</strain>
    </source>
</reference>
<dbReference type="GO" id="GO:0003850">
    <property type="term" value="F:2-deoxyglucose-6-phosphatase activity"/>
    <property type="evidence" value="ECO:0007669"/>
    <property type="project" value="TreeGrafter"/>
</dbReference>